<dbReference type="HOGENOM" id="CLU_752496_0_0_1"/>
<dbReference type="PANTHER" id="PTHR22836:SF0">
    <property type="entry name" value="PRE-MRNA 3' END PROCESSING PROTEIN WDR33"/>
    <property type="match status" value="1"/>
</dbReference>
<dbReference type="OrthoDB" id="16717at2759"/>
<dbReference type="PROSITE" id="PS50294">
    <property type="entry name" value="WD_REPEATS_REGION"/>
    <property type="match status" value="5"/>
</dbReference>
<dbReference type="PRINTS" id="PR00320">
    <property type="entry name" value="GPROTEINBRPT"/>
</dbReference>
<feature type="repeat" description="WD" evidence="5">
    <location>
        <begin position="105"/>
        <end position="148"/>
    </location>
</feature>
<feature type="repeat" description="WD" evidence="5">
    <location>
        <begin position="209"/>
        <end position="241"/>
    </location>
</feature>
<dbReference type="InterPro" id="IPR020472">
    <property type="entry name" value="WD40_PAC1"/>
</dbReference>
<dbReference type="PROSITE" id="PS50082">
    <property type="entry name" value="WD_REPEATS_2"/>
    <property type="match status" value="5"/>
</dbReference>
<dbReference type="Proteomes" id="UP000007148">
    <property type="component" value="Unassembled WGS sequence"/>
</dbReference>
<feature type="region of interest" description="Disordered" evidence="7">
    <location>
        <begin position="238"/>
        <end position="368"/>
    </location>
</feature>
<dbReference type="STRING" id="1109443.G4T5A0"/>
<dbReference type="InterPro" id="IPR015943">
    <property type="entry name" value="WD40/YVTN_repeat-like_dom_sf"/>
</dbReference>
<keyword evidence="1 5" id="KW-0853">WD repeat</keyword>
<dbReference type="InterPro" id="IPR001680">
    <property type="entry name" value="WD40_rpt"/>
</dbReference>
<evidence type="ECO:0000256" key="5">
    <source>
        <dbReference type="PROSITE-ProRule" id="PRU00221"/>
    </source>
</evidence>
<feature type="compositionally biased region" description="Acidic residues" evidence="7">
    <location>
        <begin position="263"/>
        <end position="273"/>
    </location>
</feature>
<feature type="repeat" description="WD" evidence="5">
    <location>
        <begin position="63"/>
        <end position="104"/>
    </location>
</feature>
<gene>
    <name evidence="8" type="ORF">PIIN_00148</name>
</gene>
<proteinExistence type="predicted"/>
<evidence type="ECO:0000256" key="3">
    <source>
        <dbReference type="ARBA" id="ARBA00025498"/>
    </source>
</evidence>
<evidence type="ECO:0000313" key="8">
    <source>
        <dbReference type="EMBL" id="CCA66462.1"/>
    </source>
</evidence>
<evidence type="ECO:0000256" key="1">
    <source>
        <dbReference type="ARBA" id="ARBA00022574"/>
    </source>
</evidence>
<dbReference type="AlphaFoldDB" id="G4T5A0"/>
<keyword evidence="9" id="KW-1185">Reference proteome</keyword>
<feature type="repeat" description="WD" evidence="5">
    <location>
        <begin position="21"/>
        <end position="62"/>
    </location>
</feature>
<evidence type="ECO:0000256" key="7">
    <source>
        <dbReference type="SAM" id="MobiDB-lite"/>
    </source>
</evidence>
<evidence type="ECO:0000313" key="9">
    <source>
        <dbReference type="Proteomes" id="UP000007148"/>
    </source>
</evidence>
<dbReference type="eggNOG" id="KOG0284">
    <property type="taxonomic scope" value="Eukaryota"/>
</dbReference>
<dbReference type="InParanoid" id="G4T5A0"/>
<dbReference type="Pfam" id="PF00400">
    <property type="entry name" value="WD40"/>
    <property type="match status" value="5"/>
</dbReference>
<evidence type="ECO:0000256" key="2">
    <source>
        <dbReference type="ARBA" id="ARBA00022737"/>
    </source>
</evidence>
<accession>G4T5A0</accession>
<feature type="compositionally biased region" description="Gly residues" evidence="7">
    <location>
        <begin position="344"/>
        <end position="359"/>
    </location>
</feature>
<comment type="caution">
    <text evidence="8">The sequence shown here is derived from an EMBL/GenBank/DDBJ whole genome shotgun (WGS) entry which is preliminary data.</text>
</comment>
<dbReference type="GO" id="GO:0005847">
    <property type="term" value="C:mRNA cleavage and polyadenylation specificity factor complex"/>
    <property type="evidence" value="ECO:0007669"/>
    <property type="project" value="TreeGrafter"/>
</dbReference>
<dbReference type="GO" id="GO:0031124">
    <property type="term" value="P:mRNA 3'-end processing"/>
    <property type="evidence" value="ECO:0007669"/>
    <property type="project" value="UniProtKB-UniRule"/>
</dbReference>
<keyword evidence="6" id="KW-0539">Nucleus</keyword>
<dbReference type="EMBL" id="CAFZ01000002">
    <property type="protein sequence ID" value="CCA66462.1"/>
    <property type="molecule type" value="Genomic_DNA"/>
</dbReference>
<dbReference type="CDD" id="cd00200">
    <property type="entry name" value="WD40"/>
    <property type="match status" value="1"/>
</dbReference>
<keyword evidence="2" id="KW-0677">Repeat</keyword>
<dbReference type="InterPro" id="IPR045245">
    <property type="entry name" value="Pfs2-like"/>
</dbReference>
<dbReference type="InterPro" id="IPR036322">
    <property type="entry name" value="WD40_repeat_dom_sf"/>
</dbReference>
<dbReference type="SUPFAM" id="SSF50978">
    <property type="entry name" value="WD40 repeat-like"/>
    <property type="match status" value="1"/>
</dbReference>
<sequence length="368" mass="40043">MPQYGLSNSTTVVHILQVRIKEAHPSAIRGISFSPNDARFVTCSDDSTLKIWAFNESREERTLTGHGWDVRCVQWHPSKGLLASGSKDNLIKFWDPRTGTCLTTLHQHKNTIQALAFSPYLDGNYLAAGSRDQSLSVFDIRMMKEFRMYRGHKREVCSVTWHPVHPLIVSGGSEGDLLYWDLYSPTNGSNTGALSFSAVIPSEPRATLAQAHDSNIWSLAFHPLGHLLASASNDHTTRFWSRERPGDSTSVFSGGGEKPPDAVEGEGDDDEAWAEGALPGLGVPGIYDGDAAGSGPSGANGAWNGPNSGSRQQNDDIYDFDALPGFSGDRMEVEQRQNHPQGGMNYGGSQYGTQGGHNLRGGRTRWGP</sequence>
<organism evidence="8 9">
    <name type="scientific">Serendipita indica (strain DSM 11827)</name>
    <name type="common">Root endophyte fungus</name>
    <name type="synonym">Piriformospora indica</name>
    <dbReference type="NCBI Taxonomy" id="1109443"/>
    <lineage>
        <taxon>Eukaryota</taxon>
        <taxon>Fungi</taxon>
        <taxon>Dikarya</taxon>
        <taxon>Basidiomycota</taxon>
        <taxon>Agaricomycotina</taxon>
        <taxon>Agaricomycetes</taxon>
        <taxon>Sebacinales</taxon>
        <taxon>Serendipitaceae</taxon>
        <taxon>Serendipita</taxon>
    </lineage>
</organism>
<comment type="function">
    <text evidence="3">Required for 3'-end cleavage and polyadenylation of pre-mRNAs. Also involved in chromosome segregation where it has a role in chromosome attachment to the mitotic spindle.</text>
</comment>
<comment type="subcellular location">
    <subcellularLocation>
        <location evidence="6">Nucleus</location>
    </subcellularLocation>
</comment>
<reference evidence="8 9" key="1">
    <citation type="journal article" date="2011" name="PLoS Pathog.">
        <title>Endophytic Life Strategies Decoded by Genome and Transcriptome Analyses of the Mutualistic Root Symbiont Piriformospora indica.</title>
        <authorList>
            <person name="Zuccaro A."/>
            <person name="Lahrmann U."/>
            <person name="Guldener U."/>
            <person name="Langen G."/>
            <person name="Pfiffi S."/>
            <person name="Biedenkopf D."/>
            <person name="Wong P."/>
            <person name="Samans B."/>
            <person name="Grimm C."/>
            <person name="Basiewicz M."/>
            <person name="Murat C."/>
            <person name="Martin F."/>
            <person name="Kogel K.H."/>
        </authorList>
    </citation>
    <scope>NUCLEOTIDE SEQUENCE [LARGE SCALE GENOMIC DNA]</scope>
    <source>
        <strain evidence="8 9">DSM 11827</strain>
    </source>
</reference>
<feature type="repeat" description="WD" evidence="5">
    <location>
        <begin position="149"/>
        <end position="182"/>
    </location>
</feature>
<dbReference type="SMART" id="SM00320">
    <property type="entry name" value="WD40"/>
    <property type="match status" value="5"/>
</dbReference>
<dbReference type="PANTHER" id="PTHR22836">
    <property type="entry name" value="WD40 REPEAT PROTEIN"/>
    <property type="match status" value="1"/>
</dbReference>
<name>G4T5A0_SERID</name>
<keyword evidence="6" id="KW-0507">mRNA processing</keyword>
<dbReference type="Gene3D" id="2.130.10.10">
    <property type="entry name" value="YVTN repeat-like/Quinoprotein amine dehydrogenase"/>
    <property type="match status" value="2"/>
</dbReference>
<feature type="compositionally biased region" description="Low complexity" evidence="7">
    <location>
        <begin position="288"/>
        <end position="310"/>
    </location>
</feature>
<protein>
    <recommendedName>
        <fullName evidence="4 6">Polyadenylation factor subunit 2</fullName>
    </recommendedName>
</protein>
<evidence type="ECO:0000256" key="6">
    <source>
        <dbReference type="RuleBase" id="RU369034"/>
    </source>
</evidence>
<evidence type="ECO:0000256" key="4">
    <source>
        <dbReference type="ARBA" id="ARBA00026154"/>
    </source>
</evidence>